<evidence type="ECO:0000259" key="1">
    <source>
        <dbReference type="Pfam" id="PF10592"/>
    </source>
</evidence>
<dbReference type="InterPro" id="IPR018891">
    <property type="entry name" value="AIPR_C"/>
</dbReference>
<dbReference type="Pfam" id="PF10592">
    <property type="entry name" value="AIPR"/>
    <property type="match status" value="1"/>
</dbReference>
<dbReference type="EMBL" id="JBELQC010000001">
    <property type="protein sequence ID" value="MFL9840574.1"/>
    <property type="molecule type" value="Genomic_DNA"/>
</dbReference>
<accession>A0ABW8YKQ5</accession>
<dbReference type="Proteomes" id="UP001629244">
    <property type="component" value="Unassembled WGS sequence"/>
</dbReference>
<organism evidence="2 3">
    <name type="scientific">Sphingomonas plantiphila</name>
    <dbReference type="NCBI Taxonomy" id="3163295"/>
    <lineage>
        <taxon>Bacteria</taxon>
        <taxon>Pseudomonadati</taxon>
        <taxon>Pseudomonadota</taxon>
        <taxon>Alphaproteobacteria</taxon>
        <taxon>Sphingomonadales</taxon>
        <taxon>Sphingomonadaceae</taxon>
        <taxon>Sphingomonas</taxon>
    </lineage>
</organism>
<name>A0ABW8YKQ5_9SPHN</name>
<evidence type="ECO:0000313" key="2">
    <source>
        <dbReference type="EMBL" id="MFL9840574.1"/>
    </source>
</evidence>
<keyword evidence="3" id="KW-1185">Reference proteome</keyword>
<dbReference type="RefSeq" id="WP_408077509.1">
    <property type="nucleotide sequence ID" value="NZ_JBELQC010000001.1"/>
</dbReference>
<reference evidence="2 3" key="1">
    <citation type="submission" date="2024-06" db="EMBL/GenBank/DDBJ databases">
        <authorList>
            <person name="Kaempfer P."/>
            <person name="Viver T."/>
        </authorList>
    </citation>
    <scope>NUCLEOTIDE SEQUENCE [LARGE SCALE GENOMIC DNA]</scope>
    <source>
        <strain evidence="2 3">ST-64</strain>
    </source>
</reference>
<comment type="caution">
    <text evidence="2">The sequence shown here is derived from an EMBL/GenBank/DDBJ whole genome shotgun (WGS) entry which is preliminary data.</text>
</comment>
<proteinExistence type="predicted"/>
<feature type="domain" description="Abortive phage infection protein C-terminal" evidence="1">
    <location>
        <begin position="262"/>
        <end position="427"/>
    </location>
</feature>
<protein>
    <submittedName>
        <fullName evidence="2">AIPR family protein</fullName>
    </submittedName>
</protein>
<evidence type="ECO:0000313" key="3">
    <source>
        <dbReference type="Proteomes" id="UP001629244"/>
    </source>
</evidence>
<gene>
    <name evidence="2" type="ORF">ABS767_06325</name>
</gene>
<sequence>MNSGQTRKYAILTHILDEYVREGKGVRQRSSLFDDSTEERKNQARARAFIHLYLAATYGVVSFEDRELTITDGSHDGGIDAYYIDTENKVLDIIQSKFRVDSSNFESKNISPEEILSIDLDRILQGHRENADGQRYNGRILAFIEKLQKIPDIARYKTRVTILANVKAEQYALVERLFHGDETNIVNFDRCYGELVMPTIRGEQHYTSSMRLQIDLSNKSHSSRLSAEIMTAHGPSEVTVVLVPTLEIARIMSRYKNSILRYNPRSYLEFRQQRTNEGIHQSIVEIETGEFAILNNGITIVSDETYVNERVGSKSRAQVEIVNPQIINGGQTAYTLARIFDESSDVDRERFFSGKEVMVRIITLPQIDEESKKNLILSISSATNSQTAVSSIDRTASNDQNREIAETVFRRTGLLYEPKRGEYSDALRNKYIDDSDVIERALFTRIMHIAGGRYTTATQRRIMKNTGGIIPGIDDDGVVDAFSELYEIYTEVAGHRATTEGADRIINTLAFVVFVRTFKHRRQDDGVTDWLPRLIEEARVLYKDFEEWARENALEFSTSRTDKKTVARKKVFSLNNWRRSARYPADVQTYIDLLVLSREEEPAQPPVTAKQ</sequence>